<name>A0A1Y3DM67_PLAKN</name>
<evidence type="ECO:0000256" key="7">
    <source>
        <dbReference type="ARBA" id="ARBA00023054"/>
    </source>
</evidence>
<evidence type="ECO:0000256" key="9">
    <source>
        <dbReference type="SAM" id="MobiDB-lite"/>
    </source>
</evidence>
<dbReference type="OMA" id="HNLSSYH"/>
<sequence length="398" mass="46553">MDRSDEFMCLCRKRDKGVSLTRRENKCKDAFLIHSSKIYTTLLANCDYIDNNTLKQYNLTIPRSIHVKEKKTRVKSKGNLLYAVNKISEDINLLKPKTETETHKHVLCCLNSLLGIFIDIINKYEHNLSSYHLKLNRYTNFCFYDVKGIKCNFDYLSRLNRYIYATNSYDSHFRKPDALLGLTHGGGTPDQETHSNNHHAVDSIKSSNTGEHQNGENRLDYHLEREKCENYLLDEGGEQQNMAKENSMKNMTARKRREKKVVKFDTYNYVEEEEAKRGQEGVFLPTSSSNYNYTLNANQQLEFKKYVDLFEKEENTYIMETKSKIAKISKLMNIFVTKIYEQNENLNMIEHVVEESIENVAQGNTYLSKIQNKKSMNSLIFFVLLCTSLFLLIFDLLR</sequence>
<dbReference type="GO" id="GO:0005783">
    <property type="term" value="C:endoplasmic reticulum"/>
    <property type="evidence" value="ECO:0007669"/>
    <property type="project" value="TreeGrafter"/>
</dbReference>
<feature type="region of interest" description="Disordered" evidence="9">
    <location>
        <begin position="182"/>
        <end position="215"/>
    </location>
</feature>
<keyword evidence="6 10" id="KW-1133">Transmembrane helix</keyword>
<evidence type="ECO:0000256" key="5">
    <source>
        <dbReference type="ARBA" id="ARBA00022927"/>
    </source>
</evidence>
<dbReference type="VEuPathDB" id="PlasmoDB:PKA1H_120006200"/>
<keyword evidence="8 10" id="KW-0472">Membrane</keyword>
<dbReference type="eggNOG" id="ENOG502QX54">
    <property type="taxonomic scope" value="Eukaryota"/>
</dbReference>
<dbReference type="PANTHER" id="PTHR15959">
    <property type="entry name" value="SYNTAXIN-18"/>
    <property type="match status" value="1"/>
</dbReference>
<evidence type="ECO:0000256" key="10">
    <source>
        <dbReference type="SAM" id="Phobius"/>
    </source>
</evidence>
<reference evidence="12 13" key="1">
    <citation type="submission" date="2017-05" db="EMBL/GenBank/DDBJ databases">
        <title>PacBio assembly of a Plasmodium knowlesi genome sequence with Hi-C correction and manual annotation of the SICAvar gene family.</title>
        <authorList>
            <person name="Lapp S.A."/>
            <person name="Geraldo J.A."/>
            <person name="Chien J.-T."/>
            <person name="Ay F."/>
            <person name="Pakala S.B."/>
            <person name="Batugedara G."/>
            <person name="Humphrey J.C."/>
            <person name="Debarry J.D."/>
            <person name="Le Roch K.G."/>
            <person name="Galinski M.R."/>
            <person name="Kissinger J.C."/>
        </authorList>
    </citation>
    <scope>NUCLEOTIDE SEQUENCE [LARGE SCALE GENOMIC DNA]</scope>
    <source>
        <strain evidence="13">Malayan Strain Pk1 (A+)</strain>
    </source>
</reference>
<feature type="domain" description="T-SNARE coiled-coil homology" evidence="11">
    <location>
        <begin position="308"/>
        <end position="370"/>
    </location>
</feature>
<evidence type="ECO:0000256" key="1">
    <source>
        <dbReference type="ARBA" id="ARBA00004211"/>
    </source>
</evidence>
<dbReference type="EMBL" id="NETL01000025">
    <property type="protein sequence ID" value="OTN65259.1"/>
    <property type="molecule type" value="Genomic_DNA"/>
</dbReference>
<dbReference type="GO" id="GO:0015031">
    <property type="term" value="P:protein transport"/>
    <property type="evidence" value="ECO:0007669"/>
    <property type="project" value="UniProtKB-KW"/>
</dbReference>
<dbReference type="GO" id="GO:0006890">
    <property type="term" value="P:retrograde vesicle-mediated transport, Golgi to endoplasmic reticulum"/>
    <property type="evidence" value="ECO:0007669"/>
    <property type="project" value="TreeGrafter"/>
</dbReference>
<dbReference type="AlphaFoldDB" id="A0A1Y3DM67"/>
<evidence type="ECO:0000256" key="3">
    <source>
        <dbReference type="ARBA" id="ARBA00022448"/>
    </source>
</evidence>
<dbReference type="VEuPathDB" id="PlasmoDB:PKNH_1201800"/>
<evidence type="ECO:0000256" key="8">
    <source>
        <dbReference type="ARBA" id="ARBA00023136"/>
    </source>
</evidence>
<protein>
    <submittedName>
        <fullName evidence="12">Putative Qa-SNARE protein</fullName>
    </submittedName>
</protein>
<comment type="subcellular location">
    <subcellularLocation>
        <location evidence="1">Membrane</location>
        <topology evidence="1">Single-pass type IV membrane protein</topology>
    </subcellularLocation>
</comment>
<organism evidence="12 13">
    <name type="scientific">Plasmodium knowlesi</name>
    <dbReference type="NCBI Taxonomy" id="5850"/>
    <lineage>
        <taxon>Eukaryota</taxon>
        <taxon>Sar</taxon>
        <taxon>Alveolata</taxon>
        <taxon>Apicomplexa</taxon>
        <taxon>Aconoidasida</taxon>
        <taxon>Haemosporida</taxon>
        <taxon>Plasmodiidae</taxon>
        <taxon>Plasmodium</taxon>
        <taxon>Plasmodium (Plasmodium)</taxon>
    </lineage>
</organism>
<dbReference type="GO" id="GO:0031201">
    <property type="term" value="C:SNARE complex"/>
    <property type="evidence" value="ECO:0007669"/>
    <property type="project" value="TreeGrafter"/>
</dbReference>
<evidence type="ECO:0000313" key="13">
    <source>
        <dbReference type="Proteomes" id="UP000195012"/>
    </source>
</evidence>
<evidence type="ECO:0000259" key="11">
    <source>
        <dbReference type="PROSITE" id="PS50192"/>
    </source>
</evidence>
<dbReference type="InterPro" id="IPR000727">
    <property type="entry name" value="T_SNARE_dom"/>
</dbReference>
<evidence type="ECO:0000256" key="6">
    <source>
        <dbReference type="ARBA" id="ARBA00022989"/>
    </source>
</evidence>
<keyword evidence="3" id="KW-0813">Transport</keyword>
<dbReference type="Proteomes" id="UP000195012">
    <property type="component" value="Unassembled WGS sequence"/>
</dbReference>
<feature type="compositionally biased region" description="Basic and acidic residues" evidence="9">
    <location>
        <begin position="191"/>
        <end position="202"/>
    </location>
</feature>
<proteinExistence type="inferred from homology"/>
<keyword evidence="7" id="KW-0175">Coiled coil</keyword>
<evidence type="ECO:0000256" key="2">
    <source>
        <dbReference type="ARBA" id="ARBA00009063"/>
    </source>
</evidence>
<keyword evidence="5" id="KW-0653">Protein transport</keyword>
<comment type="caution">
    <text evidence="12">The sequence shown here is derived from an EMBL/GenBank/DDBJ whole genome shotgun (WGS) entry which is preliminary data.</text>
</comment>
<gene>
    <name evidence="12" type="ORF">PKNOH_S110072300</name>
</gene>
<dbReference type="Gene3D" id="1.20.5.110">
    <property type="match status" value="1"/>
</dbReference>
<accession>A0A1Y3DM67</accession>
<dbReference type="OrthoDB" id="370804at2759"/>
<dbReference type="VEuPathDB" id="PlasmoDB:PKNOH_S110072300"/>
<evidence type="ECO:0000313" key="12">
    <source>
        <dbReference type="EMBL" id="OTN65259.1"/>
    </source>
</evidence>
<feature type="transmembrane region" description="Helical" evidence="10">
    <location>
        <begin position="379"/>
        <end position="397"/>
    </location>
</feature>
<dbReference type="PROSITE" id="PS50192">
    <property type="entry name" value="T_SNARE"/>
    <property type="match status" value="1"/>
</dbReference>
<comment type="similarity">
    <text evidence="2">Belongs to the syntaxin family.</text>
</comment>
<dbReference type="PANTHER" id="PTHR15959:SF0">
    <property type="entry name" value="SYNTAXIN-18"/>
    <property type="match status" value="1"/>
</dbReference>
<evidence type="ECO:0000256" key="4">
    <source>
        <dbReference type="ARBA" id="ARBA00022692"/>
    </source>
</evidence>
<keyword evidence="4 10" id="KW-0812">Transmembrane</keyword>